<evidence type="ECO:0000256" key="6">
    <source>
        <dbReference type="SAM" id="MobiDB-lite"/>
    </source>
</evidence>
<protein>
    <submittedName>
        <fullName evidence="8">Drug metabolite transporter superfamily</fullName>
    </submittedName>
</protein>
<dbReference type="OrthoDB" id="438495at2759"/>
<comment type="subcellular location">
    <subcellularLocation>
        <location evidence="1">Membrane</location>
        <topology evidence="1">Multi-pass membrane protein</topology>
    </subcellularLocation>
</comment>
<feature type="transmembrane region" description="Helical" evidence="7">
    <location>
        <begin position="120"/>
        <end position="139"/>
    </location>
</feature>
<evidence type="ECO:0000256" key="5">
    <source>
        <dbReference type="ARBA" id="ARBA00023136"/>
    </source>
</evidence>
<evidence type="ECO:0000313" key="8">
    <source>
        <dbReference type="EMBL" id="KOO28772.1"/>
    </source>
</evidence>
<dbReference type="SUPFAM" id="SSF103481">
    <property type="entry name" value="Multidrug resistance efflux transporter EmrE"/>
    <property type="match status" value="1"/>
</dbReference>
<reference evidence="9" key="1">
    <citation type="journal article" date="2015" name="PLoS Genet.">
        <title>Genome Sequence and Transcriptome Analyses of Chrysochromulina tobin: Metabolic Tools for Enhanced Algal Fitness in the Prominent Order Prymnesiales (Haptophyceae).</title>
        <authorList>
            <person name="Hovde B.T."/>
            <person name="Deodato C.R."/>
            <person name="Hunsperger H.M."/>
            <person name="Ryken S.A."/>
            <person name="Yost W."/>
            <person name="Jha R.K."/>
            <person name="Patterson J."/>
            <person name="Monnat R.J. Jr."/>
            <person name="Barlow S.B."/>
            <person name="Starkenburg S.R."/>
            <person name="Cattolico R.A."/>
        </authorList>
    </citation>
    <scope>NUCLEOTIDE SEQUENCE</scope>
    <source>
        <strain evidence="9">CCMP291</strain>
    </source>
</reference>
<keyword evidence="2" id="KW-0813">Transport</keyword>
<dbReference type="AlphaFoldDB" id="A0A0M0JR36"/>
<feature type="transmembrane region" description="Helical" evidence="7">
    <location>
        <begin position="197"/>
        <end position="218"/>
    </location>
</feature>
<dbReference type="GO" id="GO:0005460">
    <property type="term" value="F:UDP-glucose transmembrane transporter activity"/>
    <property type="evidence" value="ECO:0007669"/>
    <property type="project" value="TreeGrafter"/>
</dbReference>
<feature type="transmembrane region" description="Helical" evidence="7">
    <location>
        <begin position="151"/>
        <end position="169"/>
    </location>
</feature>
<evidence type="ECO:0000313" key="9">
    <source>
        <dbReference type="Proteomes" id="UP000037460"/>
    </source>
</evidence>
<evidence type="ECO:0000256" key="7">
    <source>
        <dbReference type="SAM" id="Phobius"/>
    </source>
</evidence>
<gene>
    <name evidence="8" type="ORF">Ctob_012587</name>
</gene>
<dbReference type="GO" id="GO:0005789">
    <property type="term" value="C:endoplasmic reticulum membrane"/>
    <property type="evidence" value="ECO:0007669"/>
    <property type="project" value="TreeGrafter"/>
</dbReference>
<proteinExistence type="predicted"/>
<feature type="transmembrane region" description="Helical" evidence="7">
    <location>
        <begin position="32"/>
        <end position="54"/>
    </location>
</feature>
<keyword evidence="9" id="KW-1185">Reference proteome</keyword>
<organism evidence="8 9">
    <name type="scientific">Chrysochromulina tobinii</name>
    <dbReference type="NCBI Taxonomy" id="1460289"/>
    <lineage>
        <taxon>Eukaryota</taxon>
        <taxon>Haptista</taxon>
        <taxon>Haptophyta</taxon>
        <taxon>Prymnesiophyceae</taxon>
        <taxon>Prymnesiales</taxon>
        <taxon>Chrysochromulinaceae</taxon>
        <taxon>Chrysochromulina</taxon>
    </lineage>
</organism>
<accession>A0A0M0JR36</accession>
<dbReference type="InterPro" id="IPR037185">
    <property type="entry name" value="EmrE-like"/>
</dbReference>
<dbReference type="EMBL" id="JWZX01002516">
    <property type="protein sequence ID" value="KOO28772.1"/>
    <property type="molecule type" value="Genomic_DNA"/>
</dbReference>
<feature type="region of interest" description="Disordered" evidence="6">
    <location>
        <begin position="308"/>
        <end position="334"/>
    </location>
</feature>
<feature type="compositionally biased region" description="Low complexity" evidence="6">
    <location>
        <begin position="309"/>
        <end position="334"/>
    </location>
</feature>
<evidence type="ECO:0000256" key="3">
    <source>
        <dbReference type="ARBA" id="ARBA00022692"/>
    </source>
</evidence>
<keyword evidence="4 7" id="KW-1133">Transmembrane helix</keyword>
<feature type="transmembrane region" description="Helical" evidence="7">
    <location>
        <begin position="230"/>
        <end position="252"/>
    </location>
</feature>
<name>A0A0M0JR36_9EUKA</name>
<dbReference type="PANTHER" id="PTHR10778:SF18">
    <property type="entry name" value="SUGAR PHOSPHATE TRANSPORTER DOMAIN-CONTAINING PROTEIN"/>
    <property type="match status" value="1"/>
</dbReference>
<keyword evidence="3 7" id="KW-0812">Transmembrane</keyword>
<sequence length="334" mass="35715">MLIGAAGIFFSYSVMAIFQEDVYKKLYGGDKFAFTFFVLVIDRGLNALSALLGIQLLGTSGLKIPLLDIFYSGVSQMFAMATSNEALRYVSYPTQVLGKSCKMVPVMAGGIVLSGKRYSLIEYLQVALITIGVVVFNFGGKKKAGGGDSPYGLFLIALSLLMDMVTGGLQDRIKVSTKNLNPMVAGPKRPSMHESMLWTNASGFLVALLFAIVSGHLVGDIKFCAKHPPMLVAILIYSLASALGGNFVYFTLTQFNPLVLTTVTTTRKIFSTLYSIFRNPANSLDTMQWSGTIMVFAGLLGDIARKMGSSSKPAAPKTVKAAADASSSPAAKVD</sequence>
<dbReference type="Proteomes" id="UP000037460">
    <property type="component" value="Unassembled WGS sequence"/>
</dbReference>
<evidence type="ECO:0000256" key="2">
    <source>
        <dbReference type="ARBA" id="ARBA00022448"/>
    </source>
</evidence>
<keyword evidence="5 7" id="KW-0472">Membrane</keyword>
<dbReference type="GO" id="GO:0000139">
    <property type="term" value="C:Golgi membrane"/>
    <property type="evidence" value="ECO:0007669"/>
    <property type="project" value="TreeGrafter"/>
</dbReference>
<dbReference type="Pfam" id="PF08449">
    <property type="entry name" value="UAA"/>
    <property type="match status" value="1"/>
</dbReference>
<dbReference type="InterPro" id="IPR013657">
    <property type="entry name" value="SCL35B1-4/HUT1"/>
</dbReference>
<evidence type="ECO:0000256" key="1">
    <source>
        <dbReference type="ARBA" id="ARBA00004141"/>
    </source>
</evidence>
<evidence type="ECO:0000256" key="4">
    <source>
        <dbReference type="ARBA" id="ARBA00022989"/>
    </source>
</evidence>
<comment type="caution">
    <text evidence="8">The sequence shown here is derived from an EMBL/GenBank/DDBJ whole genome shotgun (WGS) entry which is preliminary data.</text>
</comment>
<dbReference type="GO" id="GO:0005459">
    <property type="term" value="F:UDP-galactose transmembrane transporter activity"/>
    <property type="evidence" value="ECO:0007669"/>
    <property type="project" value="TreeGrafter"/>
</dbReference>
<dbReference type="PANTHER" id="PTHR10778">
    <property type="entry name" value="SOLUTE CARRIER FAMILY 35 MEMBER B"/>
    <property type="match status" value="1"/>
</dbReference>